<dbReference type="GO" id="GO:0005886">
    <property type="term" value="C:plasma membrane"/>
    <property type="evidence" value="ECO:0007669"/>
    <property type="project" value="UniProtKB-SubCell"/>
</dbReference>
<dbReference type="NCBIfam" id="TIGR01131">
    <property type="entry name" value="ATP_synt_6_or_A"/>
    <property type="match status" value="1"/>
</dbReference>
<dbReference type="eggNOG" id="COG0356">
    <property type="taxonomic scope" value="Bacteria"/>
</dbReference>
<reference evidence="13 14" key="1">
    <citation type="submission" date="2017-03" db="EMBL/GenBank/DDBJ databases">
        <title>Draft genome sequence of Streptomyces scabrisporus NF3, endophyte isolated from Amphipterygium adstringens.</title>
        <authorList>
            <person name="Vazquez M."/>
            <person name="Ceapa C.D."/>
            <person name="Rodriguez Luna D."/>
            <person name="Sanchez Esquivel S."/>
        </authorList>
    </citation>
    <scope>NUCLEOTIDE SEQUENCE [LARGE SCALE GENOMIC DNA]</scope>
    <source>
        <strain evidence="13 14">NF3</strain>
    </source>
</reference>
<dbReference type="PRINTS" id="PR00123">
    <property type="entry name" value="ATPASEA"/>
</dbReference>
<evidence type="ECO:0000256" key="1">
    <source>
        <dbReference type="ARBA" id="ARBA00004141"/>
    </source>
</evidence>
<name>A0A1T3NWA0_9ACTN</name>
<dbReference type="OrthoDB" id="9809130at2"/>
<keyword evidence="10 11" id="KW-0066">ATP synthesis</keyword>
<dbReference type="EMBL" id="MWQN01000001">
    <property type="protein sequence ID" value="OPC81126.1"/>
    <property type="molecule type" value="Genomic_DNA"/>
</dbReference>
<keyword evidence="9 11" id="KW-0472">Membrane</keyword>
<evidence type="ECO:0000256" key="6">
    <source>
        <dbReference type="ARBA" id="ARBA00022781"/>
    </source>
</evidence>
<dbReference type="RefSeq" id="WP_078975431.1">
    <property type="nucleotide sequence ID" value="NZ_MWQN01000001.1"/>
</dbReference>
<comment type="caution">
    <text evidence="13">The sequence shown here is derived from an EMBL/GenBank/DDBJ whole genome shotgun (WGS) entry which is preliminary data.</text>
</comment>
<keyword evidence="3 11" id="KW-0813">Transport</keyword>
<evidence type="ECO:0000256" key="4">
    <source>
        <dbReference type="ARBA" id="ARBA00022547"/>
    </source>
</evidence>
<dbReference type="STRING" id="159449.B4N89_09325"/>
<comment type="function">
    <text evidence="11 12">Key component of the proton channel; it plays a direct role in the translocation of protons across the membrane.</text>
</comment>
<dbReference type="Proteomes" id="UP000190037">
    <property type="component" value="Unassembled WGS sequence"/>
</dbReference>
<keyword evidence="4 11" id="KW-0138">CF(0)</keyword>
<dbReference type="InterPro" id="IPR000568">
    <property type="entry name" value="ATP_synth_F0_asu"/>
</dbReference>
<sequence>MVTADVQTLASESGCHLFSGCGFPSPGLNVFEFKPIFSIGAFDFTKPMLLALISMLLVIGFFWSAFAKPKMVPRGAQNVGELGYLFVRDNISRETIGKKGDPYVPFLFSIFFFVWVMNVMAIIPFAQFPATSRIAFPASIVGIVWVTYLVLGIKNQGFVGYFKNMMFPPGLPKAIYFLLAPIELLQGLITRPFTMAVRLFANMFAGHMLIVTFSVGAWYLLGFHIGALYSATSFIVVVVLTAFELMIQALQAYIITLLAASYISTSLEAEH</sequence>
<evidence type="ECO:0000256" key="11">
    <source>
        <dbReference type="HAMAP-Rule" id="MF_01393"/>
    </source>
</evidence>
<keyword evidence="7 11" id="KW-1133">Transmembrane helix</keyword>
<feature type="transmembrane region" description="Helical" evidence="11">
    <location>
        <begin position="134"/>
        <end position="153"/>
    </location>
</feature>
<feature type="transmembrane region" description="Helical" evidence="11">
    <location>
        <begin position="48"/>
        <end position="67"/>
    </location>
</feature>
<accession>A0A1T3NWA0</accession>
<evidence type="ECO:0000256" key="12">
    <source>
        <dbReference type="RuleBase" id="RU000483"/>
    </source>
</evidence>
<organism evidence="13 14">
    <name type="scientific">Embleya scabrispora</name>
    <dbReference type="NCBI Taxonomy" id="159449"/>
    <lineage>
        <taxon>Bacteria</taxon>
        <taxon>Bacillati</taxon>
        <taxon>Actinomycetota</taxon>
        <taxon>Actinomycetes</taxon>
        <taxon>Kitasatosporales</taxon>
        <taxon>Streptomycetaceae</taxon>
        <taxon>Embleya</taxon>
    </lineage>
</organism>
<evidence type="ECO:0000256" key="9">
    <source>
        <dbReference type="ARBA" id="ARBA00023136"/>
    </source>
</evidence>
<dbReference type="SUPFAM" id="SSF81336">
    <property type="entry name" value="F1F0 ATP synthase subunit A"/>
    <property type="match status" value="1"/>
</dbReference>
<comment type="similarity">
    <text evidence="2 11 12">Belongs to the ATPase A chain family.</text>
</comment>
<evidence type="ECO:0000256" key="3">
    <source>
        <dbReference type="ARBA" id="ARBA00022448"/>
    </source>
</evidence>
<dbReference type="GO" id="GO:0046933">
    <property type="term" value="F:proton-transporting ATP synthase activity, rotational mechanism"/>
    <property type="evidence" value="ECO:0007669"/>
    <property type="project" value="UniProtKB-UniRule"/>
</dbReference>
<keyword evidence="8 11" id="KW-0406">Ion transport</keyword>
<evidence type="ECO:0000256" key="5">
    <source>
        <dbReference type="ARBA" id="ARBA00022692"/>
    </source>
</evidence>
<feature type="transmembrane region" description="Helical" evidence="11">
    <location>
        <begin position="233"/>
        <end position="263"/>
    </location>
</feature>
<dbReference type="PANTHER" id="PTHR11410">
    <property type="entry name" value="ATP SYNTHASE SUBUNIT A"/>
    <property type="match status" value="1"/>
</dbReference>
<protein>
    <recommendedName>
        <fullName evidence="11 12">ATP synthase subunit a</fullName>
    </recommendedName>
    <alternativeName>
        <fullName evidence="11">ATP synthase F0 sector subunit a</fullName>
    </alternativeName>
    <alternativeName>
        <fullName evidence="11">F-ATPase subunit 6</fullName>
    </alternativeName>
</protein>
<evidence type="ECO:0000256" key="2">
    <source>
        <dbReference type="ARBA" id="ARBA00006810"/>
    </source>
</evidence>
<keyword evidence="11" id="KW-1003">Cell membrane</keyword>
<keyword evidence="5 11" id="KW-0812">Transmembrane</keyword>
<dbReference type="CDD" id="cd00310">
    <property type="entry name" value="ATP-synt_Fo_a_6"/>
    <property type="match status" value="1"/>
</dbReference>
<dbReference type="PROSITE" id="PS00449">
    <property type="entry name" value="ATPASE_A"/>
    <property type="match status" value="1"/>
</dbReference>
<evidence type="ECO:0000256" key="10">
    <source>
        <dbReference type="ARBA" id="ARBA00023310"/>
    </source>
</evidence>
<dbReference type="GO" id="GO:0045259">
    <property type="term" value="C:proton-transporting ATP synthase complex"/>
    <property type="evidence" value="ECO:0007669"/>
    <property type="project" value="UniProtKB-KW"/>
</dbReference>
<proteinExistence type="inferred from homology"/>
<dbReference type="Gene3D" id="1.20.120.220">
    <property type="entry name" value="ATP synthase, F0 complex, subunit A"/>
    <property type="match status" value="1"/>
</dbReference>
<dbReference type="HAMAP" id="MF_01393">
    <property type="entry name" value="ATP_synth_a_bact"/>
    <property type="match status" value="1"/>
</dbReference>
<evidence type="ECO:0000313" key="14">
    <source>
        <dbReference type="Proteomes" id="UP000190037"/>
    </source>
</evidence>
<evidence type="ECO:0000256" key="8">
    <source>
        <dbReference type="ARBA" id="ARBA00023065"/>
    </source>
</evidence>
<feature type="transmembrane region" description="Helical" evidence="11">
    <location>
        <begin position="103"/>
        <end position="128"/>
    </location>
</feature>
<evidence type="ECO:0000313" key="13">
    <source>
        <dbReference type="EMBL" id="OPC81126.1"/>
    </source>
</evidence>
<evidence type="ECO:0000256" key="7">
    <source>
        <dbReference type="ARBA" id="ARBA00022989"/>
    </source>
</evidence>
<gene>
    <name evidence="11" type="primary">atpB</name>
    <name evidence="13" type="ORF">B4N89_09325</name>
</gene>
<dbReference type="PANTHER" id="PTHR11410:SF0">
    <property type="entry name" value="ATP SYNTHASE SUBUNIT A"/>
    <property type="match status" value="1"/>
</dbReference>
<dbReference type="AlphaFoldDB" id="A0A1T3NWA0"/>
<dbReference type="InterPro" id="IPR045083">
    <property type="entry name" value="ATP_synth_F0_asu_bact/mt"/>
</dbReference>
<keyword evidence="14" id="KW-1185">Reference proteome</keyword>
<keyword evidence="6 11" id="KW-0375">Hydrogen ion transport</keyword>
<feature type="transmembrane region" description="Helical" evidence="11">
    <location>
        <begin position="199"/>
        <end position="221"/>
    </location>
</feature>
<dbReference type="Pfam" id="PF00119">
    <property type="entry name" value="ATP-synt_A"/>
    <property type="match status" value="1"/>
</dbReference>
<comment type="subcellular location">
    <subcellularLocation>
        <location evidence="11 12">Cell membrane</location>
        <topology evidence="11 12">Multi-pass membrane protein</topology>
    </subcellularLocation>
    <subcellularLocation>
        <location evidence="1">Membrane</location>
        <topology evidence="1">Multi-pass membrane protein</topology>
    </subcellularLocation>
</comment>
<dbReference type="InterPro" id="IPR035908">
    <property type="entry name" value="F0_ATP_A_sf"/>
</dbReference>
<dbReference type="InterPro" id="IPR023011">
    <property type="entry name" value="ATP_synth_F0_asu_AS"/>
</dbReference>